<protein>
    <submittedName>
        <fullName evidence="2">Transposase</fullName>
    </submittedName>
</protein>
<dbReference type="EMBL" id="CP076022">
    <property type="protein sequence ID" value="QWC09110.1"/>
    <property type="molecule type" value="Genomic_DNA"/>
</dbReference>
<evidence type="ECO:0000313" key="2">
    <source>
        <dbReference type="EMBL" id="QWC09110.1"/>
    </source>
</evidence>
<name>A0A975QYU1_9MICC</name>
<dbReference type="KEGG" id="ajg:KKR91_11370"/>
<dbReference type="Proteomes" id="UP000676885">
    <property type="component" value="Chromosome"/>
</dbReference>
<accession>A0A975QYU1</accession>
<evidence type="ECO:0000313" key="3">
    <source>
        <dbReference type="Proteomes" id="UP000676885"/>
    </source>
</evidence>
<reference evidence="2 3" key="1">
    <citation type="submission" date="2021-05" db="EMBL/GenBank/DDBJ databases">
        <title>Novel species in genus Arthrobacter.</title>
        <authorList>
            <person name="Zhang G."/>
        </authorList>
    </citation>
    <scope>NUCLEOTIDE SEQUENCE [LARGE SCALE GENOMIC DNA]</scope>
    <source>
        <strain evidence="3">zg-ZUI227</strain>
    </source>
</reference>
<feature type="region of interest" description="Disordered" evidence="1">
    <location>
        <begin position="71"/>
        <end position="106"/>
    </location>
</feature>
<dbReference type="RefSeq" id="WP_210229636.1">
    <property type="nucleotide sequence ID" value="NZ_CP076022.1"/>
</dbReference>
<proteinExistence type="predicted"/>
<gene>
    <name evidence="2" type="ORF">KKR91_11370</name>
</gene>
<organism evidence="2 3">
    <name type="scientific">Arthrobacter jiangjiafuii</name>
    <dbReference type="NCBI Taxonomy" id="2817475"/>
    <lineage>
        <taxon>Bacteria</taxon>
        <taxon>Bacillati</taxon>
        <taxon>Actinomycetota</taxon>
        <taxon>Actinomycetes</taxon>
        <taxon>Micrococcales</taxon>
        <taxon>Micrococcaceae</taxon>
        <taxon>Arthrobacter</taxon>
    </lineage>
</organism>
<feature type="compositionally biased region" description="Basic and acidic residues" evidence="1">
    <location>
        <begin position="87"/>
        <end position="106"/>
    </location>
</feature>
<keyword evidence="3" id="KW-1185">Reference proteome</keyword>
<sequence>MAEHLPVVEEIEVLIVAGATTGKVEAINTSIKHIKPTGRGFVISTNCKTRITLRSALENCGELSTTIVGFTSNRDLDNPATRQPSGHFDDTDDPRPIRPMRSPDIR</sequence>
<evidence type="ECO:0000256" key="1">
    <source>
        <dbReference type="SAM" id="MobiDB-lite"/>
    </source>
</evidence>
<dbReference type="AlphaFoldDB" id="A0A975QYU1"/>